<feature type="active site" description="Charge relay system" evidence="7 8">
    <location>
        <position position="217"/>
    </location>
</feature>
<dbReference type="Proteomes" id="UP000251960">
    <property type="component" value="Chromosome 3"/>
</dbReference>
<dbReference type="InterPro" id="IPR000209">
    <property type="entry name" value="Peptidase_S8/S53_dom"/>
</dbReference>
<name>A0A3L6FPI2_MAIZE</name>
<dbReference type="Pfam" id="PF02225">
    <property type="entry name" value="PA"/>
    <property type="match status" value="1"/>
</dbReference>
<evidence type="ECO:0000256" key="5">
    <source>
        <dbReference type="ARBA" id="ARBA00022825"/>
    </source>
</evidence>
<dbReference type="PRINTS" id="PR00723">
    <property type="entry name" value="SUBTILISIN"/>
</dbReference>
<keyword evidence="3 10" id="KW-0732">Signal</keyword>
<feature type="domain" description="Subtilisin-like protease fibronectin type-III" evidence="13">
    <location>
        <begin position="721"/>
        <end position="826"/>
    </location>
</feature>
<keyword evidence="2 8" id="KW-0645">Protease</keyword>
<dbReference type="GO" id="GO:0004252">
    <property type="term" value="F:serine-type endopeptidase activity"/>
    <property type="evidence" value="ECO:0007669"/>
    <property type="project" value="UniProtKB-UniRule"/>
</dbReference>
<feature type="active site" description="Charge relay system" evidence="7 8">
    <location>
        <position position="139"/>
    </location>
</feature>
<evidence type="ECO:0000256" key="7">
    <source>
        <dbReference type="PIRSR" id="PIRSR615500-1"/>
    </source>
</evidence>
<protein>
    <submittedName>
        <fullName evidence="14">Subtilisin-like protease SBT5.3</fullName>
    </submittedName>
</protein>
<dbReference type="FunFam" id="3.40.50.200:FF:000006">
    <property type="entry name" value="Subtilisin-like protease SBT1.5"/>
    <property type="match status" value="1"/>
</dbReference>
<dbReference type="ExpressionAtlas" id="A0A3L6FPI2">
    <property type="expression patterns" value="baseline and differential"/>
</dbReference>
<dbReference type="GO" id="GO:0006508">
    <property type="term" value="P:proteolysis"/>
    <property type="evidence" value="ECO:0007669"/>
    <property type="project" value="UniProtKB-KW"/>
</dbReference>
<evidence type="ECO:0000256" key="4">
    <source>
        <dbReference type="ARBA" id="ARBA00022801"/>
    </source>
</evidence>
<reference evidence="14" key="1">
    <citation type="journal article" date="2018" name="Nat. Genet.">
        <title>Extensive intraspecific gene order and gene structural variations between Mo17 and other maize genomes.</title>
        <authorList>
            <person name="Sun S."/>
            <person name="Zhou Y."/>
            <person name="Chen J."/>
            <person name="Shi J."/>
            <person name="Zhao H."/>
            <person name="Zhao H."/>
            <person name="Song W."/>
            <person name="Zhang M."/>
            <person name="Cui Y."/>
            <person name="Dong X."/>
            <person name="Liu H."/>
            <person name="Ma X."/>
            <person name="Jiao Y."/>
            <person name="Wang B."/>
            <person name="Wei X."/>
            <person name="Stein J.C."/>
            <person name="Glaubitz J.C."/>
            <person name="Lu F."/>
            <person name="Yu G."/>
            <person name="Liang C."/>
            <person name="Fengler K."/>
            <person name="Li B."/>
            <person name="Rafalski A."/>
            <person name="Schnable P.S."/>
            <person name="Ware D.H."/>
            <person name="Buckler E.S."/>
            <person name="Lai J."/>
        </authorList>
    </citation>
    <scope>NUCLEOTIDE SEQUENCE [LARGE SCALE GENOMIC DNA]</scope>
    <source>
        <tissue evidence="14">Seedling</tissue>
    </source>
</reference>
<dbReference type="InterPro" id="IPR036852">
    <property type="entry name" value="Peptidase_S8/S53_dom_sf"/>
</dbReference>
<dbReference type="Pfam" id="PF00082">
    <property type="entry name" value="Peptidase_S8"/>
    <property type="match status" value="1"/>
</dbReference>
<evidence type="ECO:0000259" key="13">
    <source>
        <dbReference type="Pfam" id="PF17766"/>
    </source>
</evidence>
<dbReference type="SUPFAM" id="SSF52025">
    <property type="entry name" value="PA domain"/>
    <property type="match status" value="1"/>
</dbReference>
<evidence type="ECO:0000313" key="14">
    <source>
        <dbReference type="EMBL" id="PWZ34730.1"/>
    </source>
</evidence>
<dbReference type="InterPro" id="IPR015500">
    <property type="entry name" value="Peptidase_S8_subtilisin-rel"/>
</dbReference>
<evidence type="ECO:0000256" key="6">
    <source>
        <dbReference type="ARBA" id="ARBA00023180"/>
    </source>
</evidence>
<evidence type="ECO:0000256" key="8">
    <source>
        <dbReference type="PROSITE-ProRule" id="PRU01240"/>
    </source>
</evidence>
<dbReference type="Gene3D" id="3.40.50.200">
    <property type="entry name" value="Peptidase S8/S53 domain"/>
    <property type="match status" value="1"/>
</dbReference>
<evidence type="ECO:0000256" key="10">
    <source>
        <dbReference type="SAM" id="SignalP"/>
    </source>
</evidence>
<keyword evidence="5 8" id="KW-0720">Serine protease</keyword>
<evidence type="ECO:0000256" key="2">
    <source>
        <dbReference type="ARBA" id="ARBA00022670"/>
    </source>
</evidence>
<dbReference type="Pfam" id="PF17766">
    <property type="entry name" value="fn3_6"/>
    <property type="match status" value="1"/>
</dbReference>
<feature type="region of interest" description="Disordered" evidence="9">
    <location>
        <begin position="193"/>
        <end position="216"/>
    </location>
</feature>
<evidence type="ECO:0000256" key="9">
    <source>
        <dbReference type="SAM" id="MobiDB-lite"/>
    </source>
</evidence>
<feature type="domain" description="PA" evidence="12">
    <location>
        <begin position="423"/>
        <end position="491"/>
    </location>
</feature>
<dbReference type="PROSITE" id="PS00138">
    <property type="entry name" value="SUBTILASE_SER"/>
    <property type="match status" value="1"/>
</dbReference>
<evidence type="ECO:0000256" key="1">
    <source>
        <dbReference type="ARBA" id="ARBA00011073"/>
    </source>
</evidence>
<proteinExistence type="inferred from homology"/>
<comment type="similarity">
    <text evidence="1 8">Belongs to the peptidase S8 family.</text>
</comment>
<feature type="chain" id="PRO_5018113192" evidence="10">
    <location>
        <begin position="26"/>
        <end position="831"/>
    </location>
</feature>
<dbReference type="PROSITE" id="PS51892">
    <property type="entry name" value="SUBTILASE"/>
    <property type="match status" value="1"/>
</dbReference>
<comment type="caution">
    <text evidence="14">The sequence shown here is derived from an EMBL/GenBank/DDBJ whole genome shotgun (WGS) entry which is preliminary data.</text>
</comment>
<dbReference type="InterPro" id="IPR041469">
    <property type="entry name" value="Subtilisin-like_FN3"/>
</dbReference>
<dbReference type="PANTHER" id="PTHR10795">
    <property type="entry name" value="PROPROTEIN CONVERTASE SUBTILISIN/KEXIN"/>
    <property type="match status" value="1"/>
</dbReference>
<feature type="domain" description="Peptidase S8/S53" evidence="11">
    <location>
        <begin position="132"/>
        <end position="621"/>
    </location>
</feature>
<feature type="active site" description="Charge relay system" evidence="7 8">
    <location>
        <position position="580"/>
    </location>
</feature>
<dbReference type="InterPro" id="IPR003137">
    <property type="entry name" value="PA_domain"/>
</dbReference>
<dbReference type="InterPro" id="IPR046450">
    <property type="entry name" value="PA_dom_sf"/>
</dbReference>
<evidence type="ECO:0000256" key="3">
    <source>
        <dbReference type="ARBA" id="ARBA00022729"/>
    </source>
</evidence>
<evidence type="ECO:0000259" key="11">
    <source>
        <dbReference type="Pfam" id="PF00082"/>
    </source>
</evidence>
<sequence>MGAGRAVSLLALVLLFALQTTPASADKKATHHAYSSVLYVIFFSPFPAFPNALLATITSDLTILPYDLRAISGIAVQIDQGFLPLLRQLPGVITVVPDTLYKPLTTHSWDFLGLASNGQITPAWTSARLGVDTIIGAIDTGVWPESLSFQNDTMPNAPLGWCGPCEKGNDTTFQCNRKLIGARFFSEGMKASGAVGDGGTPPPSKADLSSPRDYVGHGSHTLSTAGGSLVPGASALGHHGRGVAAGGSPGARVAAYKACYGPGCSGVDILAAIVAAVADGVHVLSLSLGAPPADYLTDLTALGAFFAVQSGVTVVCAAGNSGPQPSTATNLAPWILTVGASTMDRDFPAYVSFNGDTIQGQSLADSTLPIGQPYPIISGGKANAANQPTGNSYASDSQPAIRCSDRRVPYELNVLLVPACRSLCLPGSLDPAKVKGKIVVCVRGVNPRAEKGFVVKQAGGVGMVLCNDASTGDTVVADAHVLAAAHCSYSQCVRLFDYLQSTNNPLGYINATDASFGVKPAPKIAAFSSRGPNAITPQILKPDITAPGVSVIAAYSGAVSPTELPFDDRRVPYNIMSGTSMSCPHVAGIVGLLKTKYPAWSPAMIKSAIMTTATTTANDGNPIQDETGAVATPFGYGSGHVDPVKALDPGLVYDTTLLDYTNFLCSLKPTQNPLPSLPVDLLPLLVLGNLSQPLVGLLLPLFDAAGEPCKCSQGPYGRPEDLNYPSIAVPCLSGSATVKRRLKNVGAPGKYRAKVTEPAGIKVTVVPSELYFGVGEEKEFTVKMDVDVNAPAANDDYVFGSVVWSDAAAYASDVSKAHRVRSPVVVKTKCG</sequence>
<dbReference type="Gene3D" id="3.50.30.30">
    <property type="match status" value="1"/>
</dbReference>
<dbReference type="Gene3D" id="2.60.40.2310">
    <property type="match status" value="1"/>
</dbReference>
<dbReference type="InterPro" id="IPR045051">
    <property type="entry name" value="SBT"/>
</dbReference>
<evidence type="ECO:0000259" key="12">
    <source>
        <dbReference type="Pfam" id="PF02225"/>
    </source>
</evidence>
<dbReference type="EMBL" id="NCVQ01000004">
    <property type="protein sequence ID" value="PWZ34730.1"/>
    <property type="molecule type" value="Genomic_DNA"/>
</dbReference>
<keyword evidence="6" id="KW-0325">Glycoprotein</keyword>
<dbReference type="InterPro" id="IPR023828">
    <property type="entry name" value="Peptidase_S8_Ser-AS"/>
</dbReference>
<dbReference type="AlphaFoldDB" id="A0A3L6FPI2"/>
<dbReference type="SUPFAM" id="SSF52743">
    <property type="entry name" value="Subtilisin-like"/>
    <property type="match status" value="1"/>
</dbReference>
<gene>
    <name evidence="14" type="primary">AIR3_3</name>
    <name evidence="14" type="ORF">Zm00014a_009139</name>
</gene>
<accession>A0A3L6FPI2</accession>
<keyword evidence="4 8" id="KW-0378">Hydrolase</keyword>
<dbReference type="CDD" id="cd02120">
    <property type="entry name" value="PA_subtilisin_like"/>
    <property type="match status" value="1"/>
</dbReference>
<organism evidence="14">
    <name type="scientific">Zea mays</name>
    <name type="common">Maize</name>
    <dbReference type="NCBI Taxonomy" id="4577"/>
    <lineage>
        <taxon>Eukaryota</taxon>
        <taxon>Viridiplantae</taxon>
        <taxon>Streptophyta</taxon>
        <taxon>Embryophyta</taxon>
        <taxon>Tracheophyta</taxon>
        <taxon>Spermatophyta</taxon>
        <taxon>Magnoliopsida</taxon>
        <taxon>Liliopsida</taxon>
        <taxon>Poales</taxon>
        <taxon>Poaceae</taxon>
        <taxon>PACMAD clade</taxon>
        <taxon>Panicoideae</taxon>
        <taxon>Andropogonodae</taxon>
        <taxon>Andropogoneae</taxon>
        <taxon>Tripsacinae</taxon>
        <taxon>Zea</taxon>
    </lineage>
</organism>
<feature type="signal peptide" evidence="10">
    <location>
        <begin position="1"/>
        <end position="25"/>
    </location>
</feature>